<organism evidence="3 4">
    <name type="scientific">Adineta ricciae</name>
    <name type="common">Rotifer</name>
    <dbReference type="NCBI Taxonomy" id="249248"/>
    <lineage>
        <taxon>Eukaryota</taxon>
        <taxon>Metazoa</taxon>
        <taxon>Spiralia</taxon>
        <taxon>Gnathifera</taxon>
        <taxon>Rotifera</taxon>
        <taxon>Eurotatoria</taxon>
        <taxon>Bdelloidea</taxon>
        <taxon>Adinetida</taxon>
        <taxon>Adinetidae</taxon>
        <taxon>Adineta</taxon>
    </lineage>
</organism>
<evidence type="ECO:0008006" key="5">
    <source>
        <dbReference type="Google" id="ProtNLM"/>
    </source>
</evidence>
<dbReference type="Proteomes" id="UP000663828">
    <property type="component" value="Unassembled WGS sequence"/>
</dbReference>
<sequence>QLYDNVHPNDELKVHSSANIKTSKYRVYTRRNTTTNNNNDYSNDNERKTSGYSSNNGYINNNYNCQINKQTMDYAIGSHSTPLRIKCNPKLKDRNSTLPFVKEFFDRIKQSYKNKNSTHEEPLGFDYWWIDSEGDLVGTTKNLSLYVFLCDIRHYPEQINDIQLTPLLPTRLPPQHAIVIKNVPNDYSFTELEEELKKRYLSTYHVEEMNGTRRLQSRHIRIDIYEKNEYNTILNSGLITLGGLLCEVDEYLPAPKILICTRCNCPGHTKRTCRLDYERCRRCGNDRNDGEHVQCHVTCHHCGGDHQANDYKCPIMLQFRKDLIEQIRKNSNLLPPHIQMFIPFDCRKDKSEKVISNPINTSQNQNKQSMTYPRSDDEWPKLTSTTLNFDVKHQIKELQSELDNLKSIHKQEIEKINNKYQNISSNYQKTCLLIQMNNNTQKEIADTTISIIKDLTFNINIKLIHTMSSCIDLLSEKSTGKQIKEKIPMIKEDLKEHQNYISDRQSSFNNHMCNLERLWLIQTKFTSELMELHSPPNNNDQ</sequence>
<protein>
    <recommendedName>
        <fullName evidence="5">CCHC-type domain-containing protein</fullName>
    </recommendedName>
</protein>
<evidence type="ECO:0000256" key="1">
    <source>
        <dbReference type="SAM" id="Coils"/>
    </source>
</evidence>
<gene>
    <name evidence="3" type="ORF">XAT740_LOCUS55911</name>
</gene>
<keyword evidence="1" id="KW-0175">Coiled coil</keyword>
<reference evidence="3" key="1">
    <citation type="submission" date="2021-02" db="EMBL/GenBank/DDBJ databases">
        <authorList>
            <person name="Nowell W R."/>
        </authorList>
    </citation>
    <scope>NUCLEOTIDE SEQUENCE</scope>
</reference>
<name>A0A816F3B3_ADIRI</name>
<keyword evidence="4" id="KW-1185">Reference proteome</keyword>
<accession>A0A816F3B3</accession>
<feature type="coiled-coil region" evidence="1">
    <location>
        <begin position="388"/>
        <end position="426"/>
    </location>
</feature>
<feature type="region of interest" description="Disordered" evidence="2">
    <location>
        <begin position="23"/>
        <end position="55"/>
    </location>
</feature>
<feature type="compositionally biased region" description="Low complexity" evidence="2">
    <location>
        <begin position="30"/>
        <end position="42"/>
    </location>
</feature>
<comment type="caution">
    <text evidence="3">The sequence shown here is derived from an EMBL/GenBank/DDBJ whole genome shotgun (WGS) entry which is preliminary data.</text>
</comment>
<dbReference type="EMBL" id="CAJNOR010010689">
    <property type="protein sequence ID" value="CAF1655919.1"/>
    <property type="molecule type" value="Genomic_DNA"/>
</dbReference>
<evidence type="ECO:0000256" key="2">
    <source>
        <dbReference type="SAM" id="MobiDB-lite"/>
    </source>
</evidence>
<proteinExistence type="predicted"/>
<feature type="non-terminal residue" evidence="3">
    <location>
        <position position="1"/>
    </location>
</feature>
<evidence type="ECO:0000313" key="4">
    <source>
        <dbReference type="Proteomes" id="UP000663828"/>
    </source>
</evidence>
<evidence type="ECO:0000313" key="3">
    <source>
        <dbReference type="EMBL" id="CAF1655919.1"/>
    </source>
</evidence>
<dbReference type="AlphaFoldDB" id="A0A816F3B3"/>